<gene>
    <name evidence="6" type="primary">dapE_3</name>
    <name evidence="6" type="ORF">Dalu01_01441</name>
</gene>
<feature type="domain" description="Peptidase M20 dimerisation" evidence="5">
    <location>
        <begin position="197"/>
        <end position="302"/>
    </location>
</feature>
<dbReference type="InterPro" id="IPR001261">
    <property type="entry name" value="ArgE/DapE_CS"/>
</dbReference>
<keyword evidence="2" id="KW-0479">Metal-binding</keyword>
<evidence type="ECO:0000256" key="4">
    <source>
        <dbReference type="ARBA" id="ARBA00022833"/>
    </source>
</evidence>
<keyword evidence="3" id="KW-0378">Hydrolase</keyword>
<dbReference type="Gene3D" id="3.30.70.360">
    <property type="match status" value="1"/>
</dbReference>
<evidence type="ECO:0000313" key="7">
    <source>
        <dbReference type="Proteomes" id="UP001404956"/>
    </source>
</evidence>
<comment type="caution">
    <text evidence="6">The sequence shown here is derived from an EMBL/GenBank/DDBJ whole genome shotgun (WGS) entry which is preliminary data.</text>
</comment>
<dbReference type="RefSeq" id="WP_345452701.1">
    <property type="nucleotide sequence ID" value="NZ_BAABRV010000003.1"/>
</dbReference>
<dbReference type="Proteomes" id="UP001404956">
    <property type="component" value="Unassembled WGS sequence"/>
</dbReference>
<dbReference type="Pfam" id="PF01546">
    <property type="entry name" value="Peptidase_M20"/>
    <property type="match status" value="1"/>
</dbReference>
<dbReference type="InterPro" id="IPR011650">
    <property type="entry name" value="Peptidase_M20_dimer"/>
</dbReference>
<dbReference type="EMBL" id="BAABRV010000003">
    <property type="protein sequence ID" value="GAA5533044.1"/>
    <property type="molecule type" value="Genomic_DNA"/>
</dbReference>
<dbReference type="SUPFAM" id="SSF53187">
    <property type="entry name" value="Zn-dependent exopeptidases"/>
    <property type="match status" value="1"/>
</dbReference>
<dbReference type="InterPro" id="IPR050072">
    <property type="entry name" value="Peptidase_M20A"/>
</dbReference>
<dbReference type="SUPFAM" id="SSF55031">
    <property type="entry name" value="Bacterial exopeptidase dimerisation domain"/>
    <property type="match status" value="1"/>
</dbReference>
<dbReference type="PANTHER" id="PTHR43808">
    <property type="entry name" value="ACETYLORNITHINE DEACETYLASE"/>
    <property type="match status" value="1"/>
</dbReference>
<accession>A0ABP9XCF9</accession>
<dbReference type="InterPro" id="IPR036264">
    <property type="entry name" value="Bact_exopeptidase_dim_dom"/>
</dbReference>
<dbReference type="Pfam" id="PF07687">
    <property type="entry name" value="M20_dimer"/>
    <property type="match status" value="1"/>
</dbReference>
<dbReference type="Gene3D" id="3.40.630.10">
    <property type="entry name" value="Zn peptidases"/>
    <property type="match status" value="1"/>
</dbReference>
<dbReference type="InterPro" id="IPR002933">
    <property type="entry name" value="Peptidase_M20"/>
</dbReference>
<evidence type="ECO:0000256" key="2">
    <source>
        <dbReference type="ARBA" id="ARBA00022723"/>
    </source>
</evidence>
<evidence type="ECO:0000256" key="1">
    <source>
        <dbReference type="ARBA" id="ARBA00001947"/>
    </source>
</evidence>
<protein>
    <submittedName>
        <fullName evidence="6">Succinyl-diaminopimelate desuccinylase</fullName>
    </submittedName>
</protein>
<name>A0ABP9XCF9_9DEIO</name>
<keyword evidence="7" id="KW-1185">Reference proteome</keyword>
<evidence type="ECO:0000259" key="5">
    <source>
        <dbReference type="Pfam" id="PF07687"/>
    </source>
</evidence>
<comment type="cofactor">
    <cofactor evidence="1">
        <name>Zn(2+)</name>
        <dbReference type="ChEBI" id="CHEBI:29105"/>
    </cofactor>
</comment>
<keyword evidence="4" id="KW-0862">Zinc</keyword>
<evidence type="ECO:0000256" key="3">
    <source>
        <dbReference type="ARBA" id="ARBA00022801"/>
    </source>
</evidence>
<dbReference type="PROSITE" id="PS00759">
    <property type="entry name" value="ARGE_DAPE_CPG2_2"/>
    <property type="match status" value="1"/>
</dbReference>
<reference evidence="6 7" key="1">
    <citation type="submission" date="2024-02" db="EMBL/GenBank/DDBJ databases">
        <title>Deinococcus aluminii NBRC 112889.</title>
        <authorList>
            <person name="Ichikawa N."/>
            <person name="Katano-Makiyama Y."/>
            <person name="Hidaka K."/>
        </authorList>
    </citation>
    <scope>NUCLEOTIDE SEQUENCE [LARGE SCALE GENOMIC DNA]</scope>
    <source>
        <strain evidence="6 7">NBRC 112889</strain>
    </source>
</reference>
<dbReference type="PANTHER" id="PTHR43808:SF32">
    <property type="entry name" value="ARGE_DAPE-RELATED DEACYLASE"/>
    <property type="match status" value="1"/>
</dbReference>
<organism evidence="6 7">
    <name type="scientific">Deinococcus aluminii</name>
    <dbReference type="NCBI Taxonomy" id="1656885"/>
    <lineage>
        <taxon>Bacteria</taxon>
        <taxon>Thermotogati</taxon>
        <taxon>Deinococcota</taxon>
        <taxon>Deinococci</taxon>
        <taxon>Deinococcales</taxon>
        <taxon>Deinococcaceae</taxon>
        <taxon>Deinococcus</taxon>
    </lineage>
</organism>
<evidence type="ECO:0000313" key="6">
    <source>
        <dbReference type="EMBL" id="GAA5533044.1"/>
    </source>
</evidence>
<proteinExistence type="predicted"/>
<sequence length="410" mass="43600">MSSPVSVSPSSHPEVLALRAAAAIDEAFLIDLAARLVAVDSQAPQPGEEAAARLLEDVLRAQGFQTTWQEVAPGRPNLIADWGEGEGGLILEGHTDVVASGDPALWQVPPFEGRVEGGVLHGRGSADMKGGVACAVAAAVAVSRVLPHPSRRLRLAILCDEEGLMLGVKAFVRGGYAAGFAGAIICEPEEHELCLWQKGALRIWLHFRGRMAHGAMPYAGLNPLPAAARFVARLPEVQAAYAGERHPHLGDVYITPTVLQASAGEGQNNVIPELCTVGLDVRTVPATDHAALQAAVLRLAEECLDEGMQVTMDVFEDRPATETPREAAVVQSLARATELLGFPVRYGGVPGATDGTFLHAWAGLPIVTCGPGRRDIPHQIDEYVEVQDLIRAARTYAAAATLFLEREEDR</sequence>